<dbReference type="PATRIC" id="fig|1423782.4.peg.1240"/>
<dbReference type="InterPro" id="IPR025202">
    <property type="entry name" value="PLD-like_dom"/>
</dbReference>
<reference evidence="2 3" key="1">
    <citation type="journal article" date="2015" name="Genome Announc.">
        <title>Expanding the biotechnology potential of lactobacilli through comparative genomics of 213 strains and associated genera.</title>
        <authorList>
            <person name="Sun Z."/>
            <person name="Harris H.M."/>
            <person name="McCann A."/>
            <person name="Guo C."/>
            <person name="Argimon S."/>
            <person name="Zhang W."/>
            <person name="Yang X."/>
            <person name="Jeffery I.B."/>
            <person name="Cooney J.C."/>
            <person name="Kagawa T.F."/>
            <person name="Liu W."/>
            <person name="Song Y."/>
            <person name="Salvetti E."/>
            <person name="Wrobel A."/>
            <person name="Rasinkangas P."/>
            <person name="Parkhill J."/>
            <person name="Rea M.C."/>
            <person name="O'Sullivan O."/>
            <person name="Ritari J."/>
            <person name="Douillard F.P."/>
            <person name="Paul Ross R."/>
            <person name="Yang R."/>
            <person name="Briner A.E."/>
            <person name="Felis G.E."/>
            <person name="de Vos W.M."/>
            <person name="Barrangou R."/>
            <person name="Klaenhammer T.R."/>
            <person name="Caufield P.W."/>
            <person name="Cui Y."/>
            <person name="Zhang H."/>
            <person name="O'Toole P.W."/>
        </authorList>
    </citation>
    <scope>NUCLEOTIDE SEQUENCE [LARGE SCALE GENOMIC DNA]</scope>
    <source>
        <strain evidence="2 3">DSM 6035</strain>
    </source>
</reference>
<dbReference type="Gene3D" id="3.30.870.10">
    <property type="entry name" value="Endonuclease Chain A"/>
    <property type="match status" value="1"/>
</dbReference>
<proteinExistence type="predicted"/>
<dbReference type="STRING" id="1423782.FD32_GL001189"/>
<comment type="caution">
    <text evidence="2">The sequence shown here is derived from an EMBL/GenBank/DDBJ whole genome shotgun (WGS) entry which is preliminary data.</text>
</comment>
<sequence>MLTIYDLNKQQMLNQPDFFSLLDGYDYFEGVSFVSGFKIIDQELLSRFRQVNLILGLEDQQTSQAMNQFFNISQRAKALASTSDNFISRLADQTLHLKFTKGPLFHSKYFILRSGDYFRLFNGSMNLTKRATSSNHELMWMYTGTTDDPLYQAHHQLFLKNFNEDSAEYLDRKIIDQLKNKSRQEIGELLTTDVLNAVESNEVKFSPEDVRKVVAKRAVTDDSYELLPQAATEIVKAIYTPKGNKRRTPQQTQEKVKKIVYQSFKDDKQTADVPASSLYPKPMWSYSDKGELIVQDPTTNHFYPLQADISTVSREDVVNFIQIIKSFRYNKVRDESQQALSAFMYLMTAPLIWKIRQIYRDSNFAKSPDQVPVSMVLIGRGTTGKTLLVRDYFKRFIGDHSDSIEYLQINQGISSHTNRAVDFLGHYLQSGRFVSPMIIDELNDNFLHSKVSTNAIKQWSNTIKGIHNVNIFAMNHNAGSRSINNLEEITKRVYYLSFEAGWLEMDQQKYNFEILVNNTNDHIYRYVTHELNDRLNNLSGIDESNLVDDYLSQTKAIVKKLLAHFNLEGELADIIDENYNYKVDRNRITWKMLIRDDGFQHIAFTSGDDQQFTVSKAIFNNLKGSAYENINQTLDNYFNMFPRELGIAIYQYDNGMILNIDKFDHYIGEPLIRNYYNKVHKSERQDDQLAEMLKLQKKRDEQNAQVIQDQTKIMNQMMKQMKDQQDTKKKGLFSRLFRK</sequence>
<dbReference type="SUPFAM" id="SSF56024">
    <property type="entry name" value="Phospholipase D/nuclease"/>
    <property type="match status" value="1"/>
</dbReference>
<dbReference type="CDD" id="cd09117">
    <property type="entry name" value="PLDc_Bfil_DEXD_like"/>
    <property type="match status" value="1"/>
</dbReference>
<dbReference type="Pfam" id="PF13091">
    <property type="entry name" value="PLDc_2"/>
    <property type="match status" value="1"/>
</dbReference>
<dbReference type="RefSeq" id="WP_047769550.1">
    <property type="nucleotide sequence ID" value="NZ_AZGM01000020.1"/>
</dbReference>
<name>A0A0R1XJB7_9LACO</name>
<accession>A0A0R1XJB7</accession>
<gene>
    <name evidence="2" type="ORF">FD32_GL001189</name>
</gene>
<organism evidence="2 3">
    <name type="scientific">Limosilactobacillus panis DSM 6035</name>
    <dbReference type="NCBI Taxonomy" id="1423782"/>
    <lineage>
        <taxon>Bacteria</taxon>
        <taxon>Bacillati</taxon>
        <taxon>Bacillota</taxon>
        <taxon>Bacilli</taxon>
        <taxon>Lactobacillales</taxon>
        <taxon>Lactobacillaceae</taxon>
        <taxon>Limosilactobacillus</taxon>
    </lineage>
</organism>
<keyword evidence="3" id="KW-1185">Reference proteome</keyword>
<dbReference type="Proteomes" id="UP000051412">
    <property type="component" value="Unassembled WGS sequence"/>
</dbReference>
<evidence type="ECO:0000313" key="2">
    <source>
        <dbReference type="EMBL" id="KRM29789.1"/>
    </source>
</evidence>
<dbReference type="OrthoDB" id="2329392at2"/>
<dbReference type="AlphaFoldDB" id="A0A0R1XJB7"/>
<protein>
    <recommendedName>
        <fullName evidence="1">Phospholipase D-like domain-containing protein</fullName>
    </recommendedName>
</protein>
<dbReference type="EMBL" id="AZGM01000020">
    <property type="protein sequence ID" value="KRM29789.1"/>
    <property type="molecule type" value="Genomic_DNA"/>
</dbReference>
<evidence type="ECO:0000259" key="1">
    <source>
        <dbReference type="Pfam" id="PF13091"/>
    </source>
</evidence>
<evidence type="ECO:0000313" key="3">
    <source>
        <dbReference type="Proteomes" id="UP000051412"/>
    </source>
</evidence>
<feature type="domain" description="Phospholipase D-like" evidence="1">
    <location>
        <begin position="60"/>
        <end position="152"/>
    </location>
</feature>